<dbReference type="CDD" id="cd06171">
    <property type="entry name" value="Sigma70_r4"/>
    <property type="match status" value="1"/>
</dbReference>
<dbReference type="InterPro" id="IPR039425">
    <property type="entry name" value="RNA_pol_sigma-70-like"/>
</dbReference>
<dbReference type="EMBL" id="PFAY01000021">
    <property type="protein sequence ID" value="PIT92999.1"/>
    <property type="molecule type" value="Genomic_DNA"/>
</dbReference>
<reference evidence="8" key="1">
    <citation type="submission" date="2017-09" db="EMBL/GenBank/DDBJ databases">
        <title>Depth-based differentiation of microbial function through sediment-hosted aquifers and enrichment of novel symbionts in the deep terrestrial subsurface.</title>
        <authorList>
            <person name="Probst A.J."/>
            <person name="Ladd B."/>
            <person name="Jarett J.K."/>
            <person name="Geller-Mcgrath D.E."/>
            <person name="Sieber C.M.K."/>
            <person name="Emerson J.B."/>
            <person name="Anantharaman K."/>
            <person name="Thomas B.C."/>
            <person name="Malmstrom R."/>
            <person name="Stieglmeier M."/>
            <person name="Klingl A."/>
            <person name="Woyke T."/>
            <person name="Ryan C.M."/>
            <person name="Banfield J.F."/>
        </authorList>
    </citation>
    <scope>NUCLEOTIDE SEQUENCE [LARGE SCALE GENOMIC DNA]</scope>
</reference>
<protein>
    <recommendedName>
        <fullName evidence="9">RNA polymerase sigma factor</fullName>
    </recommendedName>
</protein>
<evidence type="ECO:0000256" key="4">
    <source>
        <dbReference type="ARBA" id="ARBA00023163"/>
    </source>
</evidence>
<dbReference type="SUPFAM" id="SSF88946">
    <property type="entry name" value="Sigma2 domain of RNA polymerase sigma factors"/>
    <property type="match status" value="1"/>
</dbReference>
<comment type="caution">
    <text evidence="7">The sequence shown here is derived from an EMBL/GenBank/DDBJ whole genome shotgun (WGS) entry which is preliminary data.</text>
</comment>
<dbReference type="Proteomes" id="UP000229112">
    <property type="component" value="Unassembled WGS sequence"/>
</dbReference>
<sequence length="170" mass="19646">MNLKEKKQQRILLTLAHKDYAKGMSLYSAFKVSDKATGEDLVQDTFIKTWKYLVRGGRIEIMKAFLYHILNQLIIDEYRKHKIISLDSLLEKGYQPGFDKSKHMLDLLDGKTAIILIQSLPVKYQTIMRMRYIQDLSLTEISLITGQSKNTVSVQVHRGVAKLKILFNSK</sequence>
<evidence type="ECO:0000313" key="8">
    <source>
        <dbReference type="Proteomes" id="UP000229112"/>
    </source>
</evidence>
<dbReference type="InterPro" id="IPR013325">
    <property type="entry name" value="RNA_pol_sigma_r2"/>
</dbReference>
<dbReference type="SUPFAM" id="SSF88659">
    <property type="entry name" value="Sigma3 and sigma4 domains of RNA polymerase sigma factors"/>
    <property type="match status" value="1"/>
</dbReference>
<dbReference type="Pfam" id="PF04542">
    <property type="entry name" value="Sigma70_r2"/>
    <property type="match status" value="1"/>
</dbReference>
<keyword evidence="4" id="KW-0804">Transcription</keyword>
<dbReference type="GO" id="GO:0006352">
    <property type="term" value="P:DNA-templated transcription initiation"/>
    <property type="evidence" value="ECO:0007669"/>
    <property type="project" value="InterPro"/>
</dbReference>
<name>A0A2M6WJQ1_9BACT</name>
<evidence type="ECO:0000259" key="6">
    <source>
        <dbReference type="Pfam" id="PF08281"/>
    </source>
</evidence>
<dbReference type="InterPro" id="IPR007627">
    <property type="entry name" value="RNA_pol_sigma70_r2"/>
</dbReference>
<accession>A0A2M6WJQ1</accession>
<evidence type="ECO:0000256" key="1">
    <source>
        <dbReference type="ARBA" id="ARBA00010641"/>
    </source>
</evidence>
<dbReference type="InterPro" id="IPR036388">
    <property type="entry name" value="WH-like_DNA-bd_sf"/>
</dbReference>
<evidence type="ECO:0000259" key="5">
    <source>
        <dbReference type="Pfam" id="PF04542"/>
    </source>
</evidence>
<dbReference type="Gene3D" id="1.10.1740.10">
    <property type="match status" value="1"/>
</dbReference>
<dbReference type="PANTHER" id="PTHR43133:SF60">
    <property type="entry name" value="RNA POLYMERASE SIGMA FACTOR SIGV"/>
    <property type="match status" value="1"/>
</dbReference>
<dbReference type="Gene3D" id="1.10.10.10">
    <property type="entry name" value="Winged helix-like DNA-binding domain superfamily/Winged helix DNA-binding domain"/>
    <property type="match status" value="1"/>
</dbReference>
<evidence type="ECO:0000256" key="2">
    <source>
        <dbReference type="ARBA" id="ARBA00023015"/>
    </source>
</evidence>
<dbReference type="PANTHER" id="PTHR43133">
    <property type="entry name" value="RNA POLYMERASE ECF-TYPE SIGMA FACTO"/>
    <property type="match status" value="1"/>
</dbReference>
<dbReference type="GO" id="GO:0016987">
    <property type="term" value="F:sigma factor activity"/>
    <property type="evidence" value="ECO:0007669"/>
    <property type="project" value="UniProtKB-KW"/>
</dbReference>
<dbReference type="NCBIfam" id="TIGR02937">
    <property type="entry name" value="sigma70-ECF"/>
    <property type="match status" value="1"/>
</dbReference>
<dbReference type="AlphaFoldDB" id="A0A2M6WJQ1"/>
<evidence type="ECO:0000256" key="3">
    <source>
        <dbReference type="ARBA" id="ARBA00023082"/>
    </source>
</evidence>
<evidence type="ECO:0008006" key="9">
    <source>
        <dbReference type="Google" id="ProtNLM"/>
    </source>
</evidence>
<dbReference type="GO" id="GO:0003677">
    <property type="term" value="F:DNA binding"/>
    <property type="evidence" value="ECO:0007669"/>
    <property type="project" value="InterPro"/>
</dbReference>
<evidence type="ECO:0000313" key="7">
    <source>
        <dbReference type="EMBL" id="PIT92999.1"/>
    </source>
</evidence>
<feature type="domain" description="RNA polymerase sigma-70 region 2" evidence="5">
    <location>
        <begin position="32"/>
        <end position="82"/>
    </location>
</feature>
<dbReference type="InterPro" id="IPR014284">
    <property type="entry name" value="RNA_pol_sigma-70_dom"/>
</dbReference>
<keyword evidence="3" id="KW-0731">Sigma factor</keyword>
<comment type="similarity">
    <text evidence="1">Belongs to the sigma-70 factor family. ECF subfamily.</text>
</comment>
<dbReference type="InterPro" id="IPR013324">
    <property type="entry name" value="RNA_pol_sigma_r3/r4-like"/>
</dbReference>
<organism evidence="7 8">
    <name type="scientific">Candidatus Harrisonbacteria bacterium CG10_big_fil_rev_8_21_14_0_10_38_8</name>
    <dbReference type="NCBI Taxonomy" id="1974582"/>
    <lineage>
        <taxon>Bacteria</taxon>
        <taxon>Candidatus Harrisoniibacteriota</taxon>
    </lineage>
</organism>
<feature type="domain" description="RNA polymerase sigma factor 70 region 4 type 2" evidence="6">
    <location>
        <begin position="116"/>
        <end position="163"/>
    </location>
</feature>
<dbReference type="Pfam" id="PF08281">
    <property type="entry name" value="Sigma70_r4_2"/>
    <property type="match status" value="1"/>
</dbReference>
<gene>
    <name evidence="7" type="ORF">COU06_02360</name>
</gene>
<keyword evidence="2" id="KW-0805">Transcription regulation</keyword>
<proteinExistence type="inferred from homology"/>
<dbReference type="InterPro" id="IPR013249">
    <property type="entry name" value="RNA_pol_sigma70_r4_t2"/>
</dbReference>